<accession>A0A8T4C742</accession>
<evidence type="ECO:0000313" key="2">
    <source>
        <dbReference type="Proteomes" id="UP000774699"/>
    </source>
</evidence>
<dbReference type="Proteomes" id="UP000774699">
    <property type="component" value="Unassembled WGS sequence"/>
</dbReference>
<sequence>MSKGFFLVFEFLVALLLFSAVYVSVLSTSSSDHFSNNSRELAILTCVDFLHLWLLGEEDISSLASELDYFSFISFSSTPFTASTTNDSSSYVCSASRWHRGVNETLFIRLEW</sequence>
<evidence type="ECO:0000313" key="1">
    <source>
        <dbReference type="EMBL" id="MBM3282303.1"/>
    </source>
</evidence>
<comment type="caution">
    <text evidence="1">The sequence shown here is derived from an EMBL/GenBank/DDBJ whole genome shotgun (WGS) entry which is preliminary data.</text>
</comment>
<proteinExistence type="predicted"/>
<gene>
    <name evidence="1" type="ORF">FJY86_03110</name>
</gene>
<organism evidence="1 2">
    <name type="scientific">Candidatus Iainarchaeum sp</name>
    <dbReference type="NCBI Taxonomy" id="3101447"/>
    <lineage>
        <taxon>Archaea</taxon>
        <taxon>Candidatus Iainarchaeota</taxon>
        <taxon>Candidatus Iainarchaeia</taxon>
        <taxon>Candidatus Iainarchaeales</taxon>
        <taxon>Candidatus Iainarchaeaceae</taxon>
        <taxon>Candidatus Iainarchaeum</taxon>
    </lineage>
</organism>
<dbReference type="EMBL" id="VGJJ01000022">
    <property type="protein sequence ID" value="MBM3282303.1"/>
    <property type="molecule type" value="Genomic_DNA"/>
</dbReference>
<protein>
    <submittedName>
        <fullName evidence="1">Uncharacterized protein</fullName>
    </submittedName>
</protein>
<dbReference type="AlphaFoldDB" id="A0A8T4C742"/>
<reference evidence="1" key="1">
    <citation type="submission" date="2019-03" db="EMBL/GenBank/DDBJ databases">
        <title>Lake Tanganyika Metagenome-Assembled Genomes (MAGs).</title>
        <authorList>
            <person name="Tran P."/>
        </authorList>
    </citation>
    <scope>NUCLEOTIDE SEQUENCE</scope>
    <source>
        <strain evidence="1">M_DeepCast_50m_m2_156</strain>
    </source>
</reference>
<name>A0A8T4C742_9ARCH</name>